<protein>
    <submittedName>
        <fullName evidence="1">Uncharacterized protein</fullName>
    </submittedName>
</protein>
<dbReference type="KEGG" id="glt:GlitD10_0911"/>
<evidence type="ECO:0000313" key="1">
    <source>
        <dbReference type="EMBL" id="APB33229.1"/>
    </source>
</evidence>
<dbReference type="AlphaFoldDB" id="A0A1J0ABD7"/>
<accession>A0A1J0ABD7</accession>
<dbReference type="RefSeq" id="WP_071453843.1">
    <property type="nucleotide sequence ID" value="NZ_CP017675.1"/>
</dbReference>
<reference evidence="1 2" key="1">
    <citation type="submission" date="2016-10" db="EMBL/GenBank/DDBJ databases">
        <title>Description of Gloeomargarita lithophora gen. nov., sp. nov., a thylakoid-bearing basal-branching cyanobacterium with intracellular carbonates, and proposal for Gloeomargaritales ord. nov.</title>
        <authorList>
            <person name="Moreira D."/>
            <person name="Tavera R."/>
            <person name="Benzerara K."/>
            <person name="Skouri-Panet F."/>
            <person name="Couradeau E."/>
            <person name="Gerard E."/>
            <person name="Loussert C."/>
            <person name="Novelo E."/>
            <person name="Zivanovic Y."/>
            <person name="Lopez-Garcia P."/>
        </authorList>
    </citation>
    <scope>NUCLEOTIDE SEQUENCE [LARGE SCALE GENOMIC DNA]</scope>
    <source>
        <strain evidence="1 2">D10</strain>
    </source>
</reference>
<dbReference type="OrthoDB" id="9795420at2"/>
<organism evidence="1 2">
    <name type="scientific">Gloeomargarita lithophora Alchichica-D10</name>
    <dbReference type="NCBI Taxonomy" id="1188229"/>
    <lineage>
        <taxon>Bacteria</taxon>
        <taxon>Bacillati</taxon>
        <taxon>Cyanobacteriota</taxon>
        <taxon>Cyanophyceae</taxon>
        <taxon>Gloeomargaritales</taxon>
        <taxon>Gloeomargaritaceae</taxon>
        <taxon>Gloeomargarita</taxon>
    </lineage>
</organism>
<keyword evidence="2" id="KW-1185">Reference proteome</keyword>
<dbReference type="STRING" id="1188229.GlitD10_0911"/>
<dbReference type="Proteomes" id="UP000180235">
    <property type="component" value="Chromosome"/>
</dbReference>
<proteinExistence type="predicted"/>
<dbReference type="SUPFAM" id="SSF51905">
    <property type="entry name" value="FAD/NAD(P)-binding domain"/>
    <property type="match status" value="1"/>
</dbReference>
<gene>
    <name evidence="1" type="ORF">GlitD10_0911</name>
</gene>
<name>A0A1J0ABD7_9CYAN</name>
<evidence type="ECO:0000313" key="2">
    <source>
        <dbReference type="Proteomes" id="UP000180235"/>
    </source>
</evidence>
<dbReference type="InterPro" id="IPR036188">
    <property type="entry name" value="FAD/NAD-bd_sf"/>
</dbReference>
<sequence length="326" mass="37657">MTHSSVIFALNTARRVYGWGQRFTGYQNSPSLPALDYSGQAASNVIKSKILAPEPFMIGRFGGTEMTSLMYYHNIQREPRFPMEKSVSYVMGLTRPFWWDKMIKYKIQYLSGFFPATPEYLERFCEQMLQDIKEIDILGSWLPEEQILRHRMSQAITVKLQDLEPYYHEHPWSEALQGKTVLVIHPFAKTIEQQYQKRELLFQNPDILPEFTLKTLKSVQSIAGNNCDFPDWFAALEWMIQQISNIQFDIAIIGAGAYGLPLAAQVKRLGKKGIHLGGATQILFGIRGKRWDDDPFFQKLFNDHWVRPLSTEVPGNFQVVEGGCYW</sequence>
<dbReference type="EMBL" id="CP017675">
    <property type="protein sequence ID" value="APB33229.1"/>
    <property type="molecule type" value="Genomic_DNA"/>
</dbReference>